<proteinExistence type="predicted"/>
<dbReference type="Pfam" id="PF14013">
    <property type="entry name" value="MT0933_antitox"/>
    <property type="match status" value="1"/>
</dbReference>
<evidence type="ECO:0000256" key="1">
    <source>
        <dbReference type="SAM" id="MobiDB-lite"/>
    </source>
</evidence>
<organism evidence="2 3">
    <name type="scientific">Luedemannella flava</name>
    <dbReference type="NCBI Taxonomy" id="349316"/>
    <lineage>
        <taxon>Bacteria</taxon>
        <taxon>Bacillati</taxon>
        <taxon>Actinomycetota</taxon>
        <taxon>Actinomycetes</taxon>
        <taxon>Micromonosporales</taxon>
        <taxon>Micromonosporaceae</taxon>
        <taxon>Luedemannella</taxon>
    </lineage>
</organism>
<dbReference type="Proteomes" id="UP001500218">
    <property type="component" value="Unassembled WGS sequence"/>
</dbReference>
<gene>
    <name evidence="2" type="ORF">GCM10009682_37740</name>
</gene>
<sequence length="60" mass="6614">MGIRESMGDLADRARNALKDHGDEVVDEAGDKLDEKTAGRYEGQIDKGRSAAKEMIDKHL</sequence>
<evidence type="ECO:0000313" key="2">
    <source>
        <dbReference type="EMBL" id="GAA1813023.1"/>
    </source>
</evidence>
<comment type="caution">
    <text evidence="2">The sequence shown here is derived from an EMBL/GenBank/DDBJ whole genome shotgun (WGS) entry which is preliminary data.</text>
</comment>
<dbReference type="RefSeq" id="WP_344133640.1">
    <property type="nucleotide sequence ID" value="NZ_BAAALT010000121.1"/>
</dbReference>
<dbReference type="EMBL" id="BAAALT010000121">
    <property type="protein sequence ID" value="GAA1813023.1"/>
    <property type="molecule type" value="Genomic_DNA"/>
</dbReference>
<evidence type="ECO:0008006" key="4">
    <source>
        <dbReference type="Google" id="ProtNLM"/>
    </source>
</evidence>
<protein>
    <recommendedName>
        <fullName evidence="4">Antitoxin</fullName>
    </recommendedName>
</protein>
<reference evidence="2 3" key="1">
    <citation type="journal article" date="2019" name="Int. J. Syst. Evol. Microbiol.">
        <title>The Global Catalogue of Microorganisms (GCM) 10K type strain sequencing project: providing services to taxonomists for standard genome sequencing and annotation.</title>
        <authorList>
            <consortium name="The Broad Institute Genomics Platform"/>
            <consortium name="The Broad Institute Genome Sequencing Center for Infectious Disease"/>
            <person name="Wu L."/>
            <person name="Ma J."/>
        </authorList>
    </citation>
    <scope>NUCLEOTIDE SEQUENCE [LARGE SCALE GENOMIC DNA]</scope>
    <source>
        <strain evidence="2 3">JCM 13250</strain>
    </source>
</reference>
<name>A0ABN2M8H2_9ACTN</name>
<accession>A0ABN2M8H2</accession>
<keyword evidence="3" id="KW-1185">Reference proteome</keyword>
<dbReference type="InterPro" id="IPR028037">
    <property type="entry name" value="Antitoxin_Rv0909/MT0933"/>
</dbReference>
<evidence type="ECO:0000313" key="3">
    <source>
        <dbReference type="Proteomes" id="UP001500218"/>
    </source>
</evidence>
<feature type="region of interest" description="Disordered" evidence="1">
    <location>
        <begin position="14"/>
        <end position="60"/>
    </location>
</feature>